<evidence type="ECO:0000256" key="5">
    <source>
        <dbReference type="ARBA" id="ARBA00023002"/>
    </source>
</evidence>
<evidence type="ECO:0000256" key="7">
    <source>
        <dbReference type="ARBA" id="ARBA00023033"/>
    </source>
</evidence>
<evidence type="ECO:0000313" key="9">
    <source>
        <dbReference type="EMBL" id="MBB5122240.1"/>
    </source>
</evidence>
<comment type="similarity">
    <text evidence="2">Belongs to the cytochrome P450 family.</text>
</comment>
<dbReference type="GO" id="GO:0020037">
    <property type="term" value="F:heme binding"/>
    <property type="evidence" value="ECO:0007669"/>
    <property type="project" value="InterPro"/>
</dbReference>
<dbReference type="AlphaFoldDB" id="A0A7W8F5S0"/>
<gene>
    <name evidence="9" type="ORF">FHS36_005711</name>
</gene>
<name>A0A7W8F5S0_STREU</name>
<evidence type="ECO:0000256" key="8">
    <source>
        <dbReference type="SAM" id="MobiDB-lite"/>
    </source>
</evidence>
<dbReference type="PANTHER" id="PTHR46696:SF5">
    <property type="entry name" value="CYTOCHROME P450 BJ-1"/>
    <property type="match status" value="1"/>
</dbReference>
<dbReference type="PANTHER" id="PTHR46696">
    <property type="entry name" value="P450, PUTATIVE (EUROFUNG)-RELATED"/>
    <property type="match status" value="1"/>
</dbReference>
<dbReference type="GO" id="GO:0016705">
    <property type="term" value="F:oxidoreductase activity, acting on paired donors, with incorporation or reduction of molecular oxygen"/>
    <property type="evidence" value="ECO:0007669"/>
    <property type="project" value="InterPro"/>
</dbReference>
<dbReference type="GO" id="GO:0004497">
    <property type="term" value="F:monooxygenase activity"/>
    <property type="evidence" value="ECO:0007669"/>
    <property type="project" value="UniProtKB-KW"/>
</dbReference>
<reference evidence="9 10" key="1">
    <citation type="submission" date="2020-08" db="EMBL/GenBank/DDBJ databases">
        <title>Genomic Encyclopedia of Type Strains, Phase III (KMG-III): the genomes of soil and plant-associated and newly described type strains.</title>
        <authorList>
            <person name="Whitman W."/>
        </authorList>
    </citation>
    <scope>NUCLEOTIDE SEQUENCE [LARGE SCALE GENOMIC DNA]</scope>
    <source>
        <strain evidence="9 10">CECT 3259</strain>
    </source>
</reference>
<dbReference type="GO" id="GO:0005506">
    <property type="term" value="F:iron ion binding"/>
    <property type="evidence" value="ECO:0007669"/>
    <property type="project" value="InterPro"/>
</dbReference>
<feature type="region of interest" description="Disordered" evidence="8">
    <location>
        <begin position="55"/>
        <end position="84"/>
    </location>
</feature>
<feature type="compositionally biased region" description="Basic and acidic residues" evidence="8">
    <location>
        <begin position="55"/>
        <end position="69"/>
    </location>
</feature>
<keyword evidence="3" id="KW-0349">Heme</keyword>
<protein>
    <submittedName>
        <fullName evidence="9">Cytochrome P450 monooxygenase</fullName>
    </submittedName>
</protein>
<evidence type="ECO:0000313" key="10">
    <source>
        <dbReference type="Proteomes" id="UP000528608"/>
    </source>
</evidence>
<keyword evidence="6" id="KW-0408">Iron</keyword>
<evidence type="ECO:0000256" key="4">
    <source>
        <dbReference type="ARBA" id="ARBA00022723"/>
    </source>
</evidence>
<dbReference type="RefSeq" id="WP_244927024.1">
    <property type="nucleotide sequence ID" value="NZ_JACHJF010000025.1"/>
</dbReference>
<evidence type="ECO:0000256" key="3">
    <source>
        <dbReference type="ARBA" id="ARBA00022617"/>
    </source>
</evidence>
<dbReference type="Proteomes" id="UP000528608">
    <property type="component" value="Unassembled WGS sequence"/>
</dbReference>
<dbReference type="FunFam" id="1.10.630.10:FF:000018">
    <property type="entry name" value="Cytochrome P450 monooxygenase"/>
    <property type="match status" value="1"/>
</dbReference>
<dbReference type="Pfam" id="PF00067">
    <property type="entry name" value="p450"/>
    <property type="match status" value="1"/>
</dbReference>
<dbReference type="InterPro" id="IPR001128">
    <property type="entry name" value="Cyt_P450"/>
</dbReference>
<accession>A0A7W8F5S0</accession>
<dbReference type="SUPFAM" id="SSF48264">
    <property type="entry name" value="Cytochrome P450"/>
    <property type="match status" value="1"/>
</dbReference>
<comment type="cofactor">
    <cofactor evidence="1">
        <name>heme</name>
        <dbReference type="ChEBI" id="CHEBI:30413"/>
    </cofactor>
</comment>
<keyword evidence="4" id="KW-0479">Metal-binding</keyword>
<feature type="compositionally biased region" description="Low complexity" evidence="8">
    <location>
        <begin position="7"/>
        <end position="16"/>
    </location>
</feature>
<comment type="caution">
    <text evidence="9">The sequence shown here is derived from an EMBL/GenBank/DDBJ whole genome shotgun (WGS) entry which is preliminary data.</text>
</comment>
<dbReference type="Gene3D" id="1.10.630.10">
    <property type="entry name" value="Cytochrome P450"/>
    <property type="match status" value="1"/>
</dbReference>
<organism evidence="9 10">
    <name type="scientific">Streptomyces eurocidicus</name>
    <name type="common">Streptoverticillium eurocidicus</name>
    <dbReference type="NCBI Taxonomy" id="66423"/>
    <lineage>
        <taxon>Bacteria</taxon>
        <taxon>Bacillati</taxon>
        <taxon>Actinomycetota</taxon>
        <taxon>Actinomycetes</taxon>
        <taxon>Kitasatosporales</taxon>
        <taxon>Streptomycetaceae</taxon>
        <taxon>Streptomyces</taxon>
    </lineage>
</organism>
<feature type="region of interest" description="Disordered" evidence="8">
    <location>
        <begin position="1"/>
        <end position="22"/>
    </location>
</feature>
<dbReference type="EMBL" id="JACHJF010000025">
    <property type="protein sequence ID" value="MBB5122240.1"/>
    <property type="molecule type" value="Genomic_DNA"/>
</dbReference>
<keyword evidence="5" id="KW-0560">Oxidoreductase</keyword>
<sequence length="486" mass="52527">MLRRIAPDAVVGDGIPVGPPGPPGLLTPAGLAGLLDEARATEPDAPSFAEERFGTVGAGDRRTGPDRHPPIARPYSLVPLGSLTHHRPKETPVTMSYELPEITADPPAVLRLSPLLRDLQARSPLCRVKTPAGDEAWLVTRHAELKALLLDERLGRSHPDPANAPRYVKNPFLDMSITDEDPASAHKLHSELRALIVPSLSAKRVRDLKPRVEALAEEVLEEFVAQGQPADLRGLLSLPFSLRVLCELIGIPPEDREQVVALLAGLADVDDPQAAHGQQTLFTYLIELATRKRADLGDDVMSQLCRSGVPSESIGTVTAMLLFAGLDAVATHIDLGVVLLATNPDARQAALADPKVMAGAVEEILRSAKAGGSVLPRYASADVEFGGETIKAGELVLLDFTLPNFDEQVFDEPEHFDITRSPNPHLTFGHGMWHCVGAPLARLELRTMYTLLFTRLPGLRLDLPVEDLQVLGGRLSAGLTELPMRW</sequence>
<evidence type="ECO:0000256" key="2">
    <source>
        <dbReference type="ARBA" id="ARBA00010617"/>
    </source>
</evidence>
<dbReference type="InterPro" id="IPR036396">
    <property type="entry name" value="Cyt_P450_sf"/>
</dbReference>
<proteinExistence type="inferred from homology"/>
<evidence type="ECO:0000256" key="1">
    <source>
        <dbReference type="ARBA" id="ARBA00001971"/>
    </source>
</evidence>
<evidence type="ECO:0000256" key="6">
    <source>
        <dbReference type="ARBA" id="ARBA00023004"/>
    </source>
</evidence>
<keyword evidence="7 9" id="KW-0503">Monooxygenase</keyword>